<dbReference type="PANTHER" id="PTHR10127">
    <property type="entry name" value="DISCOIDIN, CUB, EGF, LAMININ , AND ZINC METALLOPROTEASE DOMAIN CONTAINING"/>
    <property type="match status" value="1"/>
</dbReference>
<dbReference type="EMBL" id="WJXW01000002">
    <property type="protein sequence ID" value="KAF9739453.1"/>
    <property type="molecule type" value="Genomic_DNA"/>
</dbReference>
<feature type="signal peptide" evidence="1">
    <location>
        <begin position="1"/>
        <end position="18"/>
    </location>
</feature>
<dbReference type="InterPro" id="IPR024079">
    <property type="entry name" value="MetalloPept_cat_dom_sf"/>
</dbReference>
<keyword evidence="1" id="KW-0862">Zinc</keyword>
<dbReference type="EC" id="3.4.24.-" evidence="1"/>
<sequence>MALFSMLLFAVLAAASFSDTRVPPFCGNPFPLVSKNLDFFEGLANGSINAEQGSSDILSVQNYGGPREWPRNSENKVVIEYCFDTPVSRNNIGASFRDFGVGEWMSALGGAASKTTGHGLVIEETVDANGMPLFCLDLYNGKWNQKLDYNTVVVQWFDIRNFAGSASIGFVGFTSGGPPEPGIHRMKFGHSWINPTLVHELGHVLGMTHEHQRKDRDNSVAYRCHNVEDFQKKFEQLQSEISDATWSDLCDNIVNGVKVGFSGRDFVRGYSAGDPRTRQGQTLQWEVADHGEPYDHKSIMQYPSDVLMANDVVCLPRMTDGCTLVNNAKGHEKQYLYIPFHPSEADIKWVKKTYPWMDSPKAAEIGAANGTAS</sequence>
<keyword evidence="1" id="KW-0732">Signal</keyword>
<keyword evidence="1" id="KW-0378">Hydrolase</keyword>
<evidence type="ECO:0000256" key="1">
    <source>
        <dbReference type="RuleBase" id="RU361183"/>
    </source>
</evidence>
<dbReference type="GO" id="GO:0006508">
    <property type="term" value="P:proteolysis"/>
    <property type="evidence" value="ECO:0007669"/>
    <property type="project" value="UniProtKB-KW"/>
</dbReference>
<dbReference type="InterPro" id="IPR001506">
    <property type="entry name" value="Peptidase_M12A"/>
</dbReference>
<evidence type="ECO:0000259" key="2">
    <source>
        <dbReference type="Pfam" id="PF01400"/>
    </source>
</evidence>
<keyword evidence="1" id="KW-0479">Metal-binding</keyword>
<dbReference type="SUPFAM" id="SSF55486">
    <property type="entry name" value="Metalloproteases ('zincins'), catalytic domain"/>
    <property type="match status" value="1"/>
</dbReference>
<evidence type="ECO:0000313" key="4">
    <source>
        <dbReference type="Proteomes" id="UP000756921"/>
    </source>
</evidence>
<reference evidence="3" key="1">
    <citation type="journal article" date="2020" name="Mol. Plant Microbe Interact.">
        <title>Genome Sequence of the Biocontrol Agent Coniothyrium minitans strain Conio (IMI 134523).</title>
        <authorList>
            <person name="Patel D."/>
            <person name="Shittu T.A."/>
            <person name="Baroncelli R."/>
            <person name="Muthumeenakshi S."/>
            <person name="Osborne T.H."/>
            <person name="Janganan T.K."/>
            <person name="Sreenivasaprasad S."/>
        </authorList>
    </citation>
    <scope>NUCLEOTIDE SEQUENCE</scope>
    <source>
        <strain evidence="3">Conio</strain>
    </source>
</reference>
<evidence type="ECO:0000313" key="3">
    <source>
        <dbReference type="EMBL" id="KAF9739453.1"/>
    </source>
</evidence>
<comment type="caution">
    <text evidence="3">The sequence shown here is derived from an EMBL/GenBank/DDBJ whole genome shotgun (WGS) entry which is preliminary data.</text>
</comment>
<comment type="cofactor">
    <cofactor evidence="1">
        <name>Zn(2+)</name>
        <dbReference type="ChEBI" id="CHEBI:29105"/>
    </cofactor>
    <text evidence="1">Binds 1 zinc ion per subunit.</text>
</comment>
<gene>
    <name evidence="3" type="ORF">PMIN01_02087</name>
</gene>
<feature type="chain" id="PRO_5040532832" description="Metalloendopeptidase" evidence="1">
    <location>
        <begin position="19"/>
        <end position="373"/>
    </location>
</feature>
<feature type="domain" description="Peptidase M12A" evidence="2">
    <location>
        <begin position="196"/>
        <end position="241"/>
    </location>
</feature>
<name>A0A9P6GQM2_9PLEO</name>
<keyword evidence="1" id="KW-0482">Metalloprotease</keyword>
<dbReference type="Proteomes" id="UP000756921">
    <property type="component" value="Unassembled WGS sequence"/>
</dbReference>
<dbReference type="GO" id="GO:0046872">
    <property type="term" value="F:metal ion binding"/>
    <property type="evidence" value="ECO:0007669"/>
    <property type="project" value="UniProtKB-KW"/>
</dbReference>
<accession>A0A9P6GQM2</accession>
<dbReference type="Pfam" id="PF01400">
    <property type="entry name" value="Astacin"/>
    <property type="match status" value="1"/>
</dbReference>
<protein>
    <recommendedName>
        <fullName evidence="1">Metalloendopeptidase</fullName>
        <ecNumber evidence="1">3.4.24.-</ecNumber>
    </recommendedName>
</protein>
<dbReference type="Gene3D" id="3.40.390.10">
    <property type="entry name" value="Collagenase (Catalytic Domain)"/>
    <property type="match status" value="1"/>
</dbReference>
<dbReference type="PANTHER" id="PTHR10127:SF850">
    <property type="entry name" value="METALLOENDOPEPTIDASE"/>
    <property type="match status" value="1"/>
</dbReference>
<dbReference type="AlphaFoldDB" id="A0A9P6GQM2"/>
<dbReference type="GO" id="GO:0004222">
    <property type="term" value="F:metalloendopeptidase activity"/>
    <property type="evidence" value="ECO:0007669"/>
    <property type="project" value="UniProtKB-UniRule"/>
</dbReference>
<dbReference type="OrthoDB" id="291007at2759"/>
<keyword evidence="4" id="KW-1185">Reference proteome</keyword>
<keyword evidence="1" id="KW-0645">Protease</keyword>
<dbReference type="PRINTS" id="PR00480">
    <property type="entry name" value="ASTACIN"/>
</dbReference>
<organism evidence="3 4">
    <name type="scientific">Paraphaeosphaeria minitans</name>
    <dbReference type="NCBI Taxonomy" id="565426"/>
    <lineage>
        <taxon>Eukaryota</taxon>
        <taxon>Fungi</taxon>
        <taxon>Dikarya</taxon>
        <taxon>Ascomycota</taxon>
        <taxon>Pezizomycotina</taxon>
        <taxon>Dothideomycetes</taxon>
        <taxon>Pleosporomycetidae</taxon>
        <taxon>Pleosporales</taxon>
        <taxon>Massarineae</taxon>
        <taxon>Didymosphaeriaceae</taxon>
        <taxon>Paraphaeosphaeria</taxon>
    </lineage>
</organism>
<proteinExistence type="predicted"/>